<accession>A0AAV5B0M3</accession>
<evidence type="ECO:0000256" key="1">
    <source>
        <dbReference type="SAM" id="SignalP"/>
    </source>
</evidence>
<gene>
    <name evidence="2" type="ORF">ATOP_00460</name>
</gene>
<proteinExistence type="predicted"/>
<dbReference type="Proteomes" id="UP001055025">
    <property type="component" value="Unassembled WGS sequence"/>
</dbReference>
<dbReference type="AlphaFoldDB" id="A0AAV5B0M3"/>
<organism evidence="2 3">
    <name type="scientific">Granulimonas faecalis</name>
    <dbReference type="NCBI Taxonomy" id="2894155"/>
    <lineage>
        <taxon>Bacteria</taxon>
        <taxon>Bacillati</taxon>
        <taxon>Actinomycetota</taxon>
        <taxon>Coriobacteriia</taxon>
        <taxon>Coriobacteriales</taxon>
        <taxon>Kribbibacteriaceae</taxon>
        <taxon>Granulimonas</taxon>
    </lineage>
</organism>
<reference evidence="2" key="1">
    <citation type="journal article" date="2022" name="Int. J. Syst. Evol. Microbiol.">
        <title>Granulimonas faecalis gen. nov., sp. nov., and Leptogranulimonas caecicola gen. nov., sp. nov., novel lactate-producing Atopobiaceae bacteria isolated from mouse intestines, and an emended description of the family Atopobiaceae.</title>
        <authorList>
            <person name="Morinaga K."/>
            <person name="Kusada H."/>
            <person name="Sakamoto S."/>
            <person name="Murakami T."/>
            <person name="Toyoda A."/>
            <person name="Mori H."/>
            <person name="Meng X.Y."/>
            <person name="Takashino M."/>
            <person name="Murotomi K."/>
            <person name="Tamaki H."/>
        </authorList>
    </citation>
    <scope>NUCLEOTIDE SEQUENCE</scope>
    <source>
        <strain evidence="2">OPF53</strain>
    </source>
</reference>
<keyword evidence="1" id="KW-0732">Signal</keyword>
<dbReference type="RefSeq" id="WP_135977905.1">
    <property type="nucleotide sequence ID" value="NZ_BQKC01000001.1"/>
</dbReference>
<comment type="caution">
    <text evidence="2">The sequence shown here is derived from an EMBL/GenBank/DDBJ whole genome shotgun (WGS) entry which is preliminary data.</text>
</comment>
<evidence type="ECO:0000313" key="2">
    <source>
        <dbReference type="EMBL" id="GJM54391.1"/>
    </source>
</evidence>
<dbReference type="EMBL" id="BQKC01000001">
    <property type="protein sequence ID" value="GJM54391.1"/>
    <property type="molecule type" value="Genomic_DNA"/>
</dbReference>
<sequence>MKRSRFTVMGVLGMLMFALIMGGAPAGALAKTSDPGGVAEPQAIVDTVVDTFKMWSCNTTPSHDKSYCKPTYKTISYRVRYDRTGPHFLRAESGVGECISGHRGTYRVYQYKYFLVN</sequence>
<evidence type="ECO:0000313" key="3">
    <source>
        <dbReference type="Proteomes" id="UP001055025"/>
    </source>
</evidence>
<name>A0AAV5B0M3_9ACTN</name>
<feature type="chain" id="PRO_5043865051" evidence="1">
    <location>
        <begin position="27"/>
        <end position="117"/>
    </location>
</feature>
<keyword evidence="3" id="KW-1185">Reference proteome</keyword>
<protein>
    <submittedName>
        <fullName evidence="2">Uncharacterized protein</fullName>
    </submittedName>
</protein>
<feature type="signal peptide" evidence="1">
    <location>
        <begin position="1"/>
        <end position="26"/>
    </location>
</feature>